<evidence type="ECO:0000259" key="3">
    <source>
        <dbReference type="PROSITE" id="PS51468"/>
    </source>
</evidence>
<feature type="transmembrane region" description="Helical" evidence="2">
    <location>
        <begin position="12"/>
        <end position="37"/>
    </location>
</feature>
<gene>
    <name evidence="4" type="ORF">ENR15_15250</name>
</gene>
<feature type="transmembrane region" description="Helical" evidence="2">
    <location>
        <begin position="80"/>
        <end position="100"/>
    </location>
</feature>
<dbReference type="InterPro" id="IPR014270">
    <property type="entry name" value="PEP-CTERM_IMP"/>
</dbReference>
<dbReference type="NCBIfam" id="TIGR02921">
    <property type="entry name" value="PEP_integral"/>
    <property type="match status" value="1"/>
</dbReference>
<dbReference type="AlphaFoldDB" id="A0A7C3VI03"/>
<feature type="transmembrane region" description="Helical" evidence="2">
    <location>
        <begin position="106"/>
        <end position="130"/>
    </location>
</feature>
<feature type="domain" description="VIT" evidence="3">
    <location>
        <begin position="388"/>
        <end position="521"/>
    </location>
</feature>
<keyword evidence="2" id="KW-1133">Transmembrane helix</keyword>
<comment type="caution">
    <text evidence="4">The sequence shown here is derived from an EMBL/GenBank/DDBJ whole genome shotgun (WGS) entry which is preliminary data.</text>
</comment>
<dbReference type="InterPro" id="IPR013694">
    <property type="entry name" value="VIT"/>
</dbReference>
<evidence type="ECO:0000313" key="4">
    <source>
        <dbReference type="EMBL" id="HGG01954.1"/>
    </source>
</evidence>
<feature type="transmembrane region" description="Helical" evidence="2">
    <location>
        <begin position="194"/>
        <end position="222"/>
    </location>
</feature>
<dbReference type="Pfam" id="PF08487">
    <property type="entry name" value="VIT"/>
    <property type="match status" value="1"/>
</dbReference>
<reference evidence="4" key="1">
    <citation type="journal article" date="2020" name="mSystems">
        <title>Genome- and Community-Level Interaction Insights into Carbon Utilization and Element Cycling Functions of Hydrothermarchaeota in Hydrothermal Sediment.</title>
        <authorList>
            <person name="Zhou Z."/>
            <person name="Liu Y."/>
            <person name="Xu W."/>
            <person name="Pan J."/>
            <person name="Luo Z.H."/>
            <person name="Li M."/>
        </authorList>
    </citation>
    <scope>NUCLEOTIDE SEQUENCE [LARGE SCALE GENOMIC DNA]</scope>
    <source>
        <strain evidence="4">SpSt-374</strain>
    </source>
</reference>
<keyword evidence="1" id="KW-0175">Coiled coil</keyword>
<keyword evidence="2" id="KW-0472">Membrane</keyword>
<feature type="transmembrane region" description="Helical" evidence="2">
    <location>
        <begin position="151"/>
        <end position="174"/>
    </location>
</feature>
<feature type="transmembrane region" description="Helical" evidence="2">
    <location>
        <begin position="242"/>
        <end position="259"/>
    </location>
</feature>
<keyword evidence="2" id="KW-0812">Transmembrane</keyword>
<evidence type="ECO:0000256" key="1">
    <source>
        <dbReference type="SAM" id="Coils"/>
    </source>
</evidence>
<proteinExistence type="predicted"/>
<sequence>MKLFIYRLSEAIFWLWNIAFLVSVYLGIMPYVGIPLIQATFEGLIPPEFFLTLMGLVAVPTFTVILAAKRFKKQPGQLIRLFYGVEAPLFMLCVLRLFVLRELTPASTLIIGSVFLCIAAFGVDLVWGFAGEKRRLAVVQLLCHSLMMVMGLYAGMVLLFYAIPAATVFLKGFFSFQWLWSLWQMFTDSPALLFSWLPVFLVLLALSGTIFLMMPVAVAGLYVQAGDRLWHQFAQIYGRQKTWLASLPTVTASLLIFIACQQQPQINAFQLLANPPQTDAARQELLAKSDTIRDGLVNAYLYPYRYLNNWQDIKHIRQIYRQTFDISQETAQIVQNTYNQLMSPFLYQGQSADIDQAEKLYADFFDQPLQKAESAAIKKALQSTFNQDEVKAGLIDVNQEKVRLTQQNITIEDRGDWADIELYEVYENQTTEPLEIFYSFSLPESAVITGMWLGESENRSQRFPFQISPRGAAQQVYNDQVRRERPIDPALLEQVGPRHYRLRVFPIPPRQTVTRGAAQPKQHLWLTYKVMRQEKGWPLPDLGEKRNVYWTNKTTLVYNGQTIKRPDKDAWWPEYVPAAGAATPTLHRVDLPGRYRITAKPLDATNYSLPRNQRFAFILDTSRSMSANRPQLQEEFKWLQDIFVQKNDVDLYLTAVGEKQPQRFDKIRQFEAAKLVFYGKLTYDEMLRQFDQLRGDTAYDAILLITDEGSYELSAKKPKLPEITEPLWMVHLGGMPKAYDDGTLKAIQDSRGGVAQAIPEALRRLATQADLGNTVVSVVDGYAWFLEDGNLDDLPAELGSQSGFAPLAARQLILGLTGYLNPNDVGNLDWVHTIAKRFEIVSPYSSAIVLVNDQQKQALKAAELRADRFEREVETGTEQLTNPLNTVTSTVPEPEMWLSGIIAVTCLLILKRRRRVKI</sequence>
<accession>A0A7C3VI03</accession>
<feature type="coiled-coil region" evidence="1">
    <location>
        <begin position="852"/>
        <end position="879"/>
    </location>
</feature>
<dbReference type="EMBL" id="DSPX01000153">
    <property type="protein sequence ID" value="HGG01954.1"/>
    <property type="molecule type" value="Genomic_DNA"/>
</dbReference>
<protein>
    <submittedName>
        <fullName evidence="4">TIGR02921 family PEP-CTERM protein</fullName>
    </submittedName>
</protein>
<name>A0A7C3VI03_9CYAN</name>
<feature type="transmembrane region" description="Helical" evidence="2">
    <location>
        <begin position="49"/>
        <end position="68"/>
    </location>
</feature>
<organism evidence="4">
    <name type="scientific">Planktothricoides sp. SpSt-374</name>
    <dbReference type="NCBI Taxonomy" id="2282167"/>
    <lineage>
        <taxon>Bacteria</taxon>
        <taxon>Bacillati</taxon>
        <taxon>Cyanobacteriota</taxon>
        <taxon>Cyanophyceae</taxon>
        <taxon>Oscillatoriophycideae</taxon>
        <taxon>Oscillatoriales</taxon>
        <taxon>Oscillatoriaceae</taxon>
        <taxon>Planktothricoides</taxon>
    </lineage>
</organism>
<evidence type="ECO:0000256" key="2">
    <source>
        <dbReference type="SAM" id="Phobius"/>
    </source>
</evidence>
<dbReference type="PROSITE" id="PS51468">
    <property type="entry name" value="VIT"/>
    <property type="match status" value="1"/>
</dbReference>